<reference evidence="2 3" key="1">
    <citation type="submission" date="2019-07" db="EMBL/GenBank/DDBJ databases">
        <title>Genomic Encyclopedia of Archaeal and Bacterial Type Strains, Phase II (KMG-II): from individual species to whole genera.</title>
        <authorList>
            <person name="Goeker M."/>
        </authorList>
    </citation>
    <scope>NUCLEOTIDE SEQUENCE [LARGE SCALE GENOMIC DNA]</scope>
    <source>
        <strain evidence="2 3">ATCC BAA-252</strain>
    </source>
</reference>
<keyword evidence="3" id="KW-1185">Reference proteome</keyword>
<dbReference type="Proteomes" id="UP000320593">
    <property type="component" value="Unassembled WGS sequence"/>
</dbReference>
<dbReference type="Pfam" id="PF02310">
    <property type="entry name" value="B12-binding"/>
    <property type="match status" value="1"/>
</dbReference>
<dbReference type="EMBL" id="VLLF01000006">
    <property type="protein sequence ID" value="TWI85977.1"/>
    <property type="molecule type" value="Genomic_DNA"/>
</dbReference>
<sequence length="332" mass="35272">MVTDGWVTSIQRLGEVADFEFGSATAADKGFTITDETMQFGGDGGFSSFAGFSNEAGLGSNPCQNTFTARDRTSLSNAICAHVFERVAHEHDHVPGFPSKAPSGSLPRACDRLIADGPLLDPDFFDALSRALVEPDEKDFQECAYRLERSGHSIIGICELFVLPLARNLGQAWANDVQDFVSVAVASTRLQCFVNHLAAVYAAPVPDEGERTILLARMPLNFHVLGMTVLNACFAEAGWNVLGGSDMEAGAPVLTLLKAEHVDVLGLSMGTQTTDTDFELFCGRAAACSKNPNLRIAAGGIKVIKDPAHFMSLGADFVANSPGDALRKSAAA</sequence>
<protein>
    <submittedName>
        <fullName evidence="2">Methylmalonyl-CoA mutase cobalamin-binding subunit</fullName>
    </submittedName>
</protein>
<dbReference type="GO" id="GO:0031419">
    <property type="term" value="F:cobalamin binding"/>
    <property type="evidence" value="ECO:0007669"/>
    <property type="project" value="InterPro"/>
</dbReference>
<dbReference type="InterPro" id="IPR006158">
    <property type="entry name" value="Cobalamin-bd"/>
</dbReference>
<dbReference type="InterPro" id="IPR036724">
    <property type="entry name" value="Cobalamin-bd_sf"/>
</dbReference>
<gene>
    <name evidence="2" type="ORF">JM93_02684</name>
</gene>
<name>A0A562SXE1_9HYPH</name>
<dbReference type="AlphaFoldDB" id="A0A562SXE1"/>
<dbReference type="SUPFAM" id="SSF52242">
    <property type="entry name" value="Cobalamin (vitamin B12)-binding domain"/>
    <property type="match status" value="1"/>
</dbReference>
<organism evidence="2 3">
    <name type="scientific">Roseibium hamelinense</name>
    <dbReference type="NCBI Taxonomy" id="150831"/>
    <lineage>
        <taxon>Bacteria</taxon>
        <taxon>Pseudomonadati</taxon>
        <taxon>Pseudomonadota</taxon>
        <taxon>Alphaproteobacteria</taxon>
        <taxon>Hyphomicrobiales</taxon>
        <taxon>Stappiaceae</taxon>
        <taxon>Roseibium</taxon>
    </lineage>
</organism>
<evidence type="ECO:0000259" key="1">
    <source>
        <dbReference type="Pfam" id="PF02310"/>
    </source>
</evidence>
<comment type="caution">
    <text evidence="2">The sequence shown here is derived from an EMBL/GenBank/DDBJ whole genome shotgun (WGS) entry which is preliminary data.</text>
</comment>
<dbReference type="OrthoDB" id="5498228at2"/>
<proteinExistence type="predicted"/>
<evidence type="ECO:0000313" key="3">
    <source>
        <dbReference type="Proteomes" id="UP000320593"/>
    </source>
</evidence>
<feature type="domain" description="B12-binding" evidence="1">
    <location>
        <begin position="212"/>
        <end position="323"/>
    </location>
</feature>
<dbReference type="GO" id="GO:0046872">
    <property type="term" value="F:metal ion binding"/>
    <property type="evidence" value="ECO:0007669"/>
    <property type="project" value="InterPro"/>
</dbReference>
<dbReference type="Gene3D" id="3.40.50.280">
    <property type="entry name" value="Cobalamin-binding domain"/>
    <property type="match status" value="1"/>
</dbReference>
<evidence type="ECO:0000313" key="2">
    <source>
        <dbReference type="EMBL" id="TWI85977.1"/>
    </source>
</evidence>
<accession>A0A562SXE1</accession>
<dbReference type="RefSeq" id="WP_145344074.1">
    <property type="nucleotide sequence ID" value="NZ_SMLY01000083.1"/>
</dbReference>